<dbReference type="PANTHER" id="PTHR46644:SF2">
    <property type="entry name" value="DNA REPAIR PROTEIN XRCC2"/>
    <property type="match status" value="1"/>
</dbReference>
<reference evidence="2" key="1">
    <citation type="submission" date="2022-08" db="UniProtKB">
        <authorList>
            <consortium name="EnsemblMetazoa"/>
        </authorList>
    </citation>
    <scope>IDENTIFICATION</scope>
    <source>
        <strain evidence="2">05x7-T-G4-1.051#20</strain>
    </source>
</reference>
<protein>
    <recommendedName>
        <fullName evidence="1">RecA family profile 1 domain-containing protein</fullName>
    </recommendedName>
</protein>
<dbReference type="SUPFAM" id="SSF52540">
    <property type="entry name" value="P-loop containing nucleoside triphosphate hydrolases"/>
    <property type="match status" value="1"/>
</dbReference>
<dbReference type="InterPro" id="IPR030547">
    <property type="entry name" value="XRCC2"/>
</dbReference>
<dbReference type="GO" id="GO:0042148">
    <property type="term" value="P:DNA strand invasion"/>
    <property type="evidence" value="ECO:0007669"/>
    <property type="project" value="TreeGrafter"/>
</dbReference>
<dbReference type="OMA" id="THRIFFS"/>
<dbReference type="Pfam" id="PF08423">
    <property type="entry name" value="Rad51"/>
    <property type="match status" value="1"/>
</dbReference>
<dbReference type="PROSITE" id="PS50162">
    <property type="entry name" value="RECA_2"/>
    <property type="match status" value="1"/>
</dbReference>
<dbReference type="GO" id="GO:0033063">
    <property type="term" value="C:Rad51B-Rad51C-Rad51D-XRCC2 complex"/>
    <property type="evidence" value="ECO:0007669"/>
    <property type="project" value="InterPro"/>
</dbReference>
<keyword evidence="3" id="KW-1185">Reference proteome</keyword>
<evidence type="ECO:0000313" key="3">
    <source>
        <dbReference type="Proteomes" id="UP000005408"/>
    </source>
</evidence>
<dbReference type="AlphaFoldDB" id="A0A8W8LBC2"/>
<feature type="domain" description="RecA family profile 1" evidence="1">
    <location>
        <begin position="12"/>
        <end position="211"/>
    </location>
</feature>
<sequence>MQSETGLQLLARLGSRPSIAGVLSPIFNDGPSAKDVIELFGTEGTGKSEILLNLVAGIILPKTWKSVNLNGKDASVIFIDNDYKFSILRLVTVMENRIHATLKNAPQAEENLTNDVELLIQKCLSKLSLIRCTNSSELLVTLYSLEQTLLSNPNISVIMIDSISAFYWIDKCNGGESLAAQEKNLTLISEVLSKFINSFSLIVIATKCALMKKRMREDYNLEKSASNIDRLKNDHQEFLCKAWGQLVTQRFHVEKQLASNHFKCHCIHLGSSKNADKTVIQFQITDNGIQVL</sequence>
<dbReference type="InterPro" id="IPR013632">
    <property type="entry name" value="Rad51_C"/>
</dbReference>
<dbReference type="GO" id="GO:0005657">
    <property type="term" value="C:replication fork"/>
    <property type="evidence" value="ECO:0007669"/>
    <property type="project" value="InterPro"/>
</dbReference>
<dbReference type="CDD" id="cd19490">
    <property type="entry name" value="XRCC2"/>
    <property type="match status" value="1"/>
</dbReference>
<evidence type="ECO:0000259" key="1">
    <source>
        <dbReference type="PROSITE" id="PS50162"/>
    </source>
</evidence>
<dbReference type="EnsemblMetazoa" id="G26792.2">
    <property type="protein sequence ID" value="G26792.2:cds"/>
    <property type="gene ID" value="G26792"/>
</dbReference>
<dbReference type="InterPro" id="IPR020588">
    <property type="entry name" value="RecA_ATP-bd"/>
</dbReference>
<organism evidence="2 3">
    <name type="scientific">Magallana gigas</name>
    <name type="common">Pacific oyster</name>
    <name type="synonym">Crassostrea gigas</name>
    <dbReference type="NCBI Taxonomy" id="29159"/>
    <lineage>
        <taxon>Eukaryota</taxon>
        <taxon>Metazoa</taxon>
        <taxon>Spiralia</taxon>
        <taxon>Lophotrochozoa</taxon>
        <taxon>Mollusca</taxon>
        <taxon>Bivalvia</taxon>
        <taxon>Autobranchia</taxon>
        <taxon>Pteriomorphia</taxon>
        <taxon>Ostreida</taxon>
        <taxon>Ostreoidea</taxon>
        <taxon>Ostreidae</taxon>
        <taxon>Magallana</taxon>
    </lineage>
</organism>
<dbReference type="GO" id="GO:0140664">
    <property type="term" value="F:ATP-dependent DNA damage sensor activity"/>
    <property type="evidence" value="ECO:0007669"/>
    <property type="project" value="InterPro"/>
</dbReference>
<evidence type="ECO:0000313" key="2">
    <source>
        <dbReference type="EnsemblMetazoa" id="G26792.1:cds"/>
    </source>
</evidence>
<dbReference type="Proteomes" id="UP000005408">
    <property type="component" value="Unassembled WGS sequence"/>
</dbReference>
<dbReference type="PANTHER" id="PTHR46644">
    <property type="entry name" value="DNA REPAIR PROTEIN XRCC2"/>
    <property type="match status" value="1"/>
</dbReference>
<dbReference type="GO" id="GO:0005524">
    <property type="term" value="F:ATP binding"/>
    <property type="evidence" value="ECO:0007669"/>
    <property type="project" value="InterPro"/>
</dbReference>
<dbReference type="GO" id="GO:0000400">
    <property type="term" value="F:four-way junction DNA binding"/>
    <property type="evidence" value="ECO:0007669"/>
    <property type="project" value="TreeGrafter"/>
</dbReference>
<dbReference type="GO" id="GO:0000724">
    <property type="term" value="P:double-strand break repair via homologous recombination"/>
    <property type="evidence" value="ECO:0007669"/>
    <property type="project" value="InterPro"/>
</dbReference>
<dbReference type="Gene3D" id="3.40.50.300">
    <property type="entry name" value="P-loop containing nucleotide triphosphate hydrolases"/>
    <property type="match status" value="1"/>
</dbReference>
<dbReference type="InterPro" id="IPR027417">
    <property type="entry name" value="P-loop_NTPase"/>
</dbReference>
<proteinExistence type="predicted"/>
<name>A0A8W8LBC2_MAGGI</name>
<dbReference type="GO" id="GO:0005813">
    <property type="term" value="C:centrosome"/>
    <property type="evidence" value="ECO:0007669"/>
    <property type="project" value="TreeGrafter"/>
</dbReference>
<accession>A0A8W8LBC2</accession>
<dbReference type="EnsemblMetazoa" id="G26792.1">
    <property type="protein sequence ID" value="G26792.1:cds"/>
    <property type="gene ID" value="G26792"/>
</dbReference>
<dbReference type="OrthoDB" id="420422at2759"/>